<reference evidence="8 9" key="1">
    <citation type="journal article" date="2016" name="ISME J.">
        <title>Global occurrence and heterogeneity of the Roseobacter-clade species Ruegeria mobilis.</title>
        <authorList>
            <person name="Sonnenschein E."/>
            <person name="Gram L."/>
        </authorList>
    </citation>
    <scope>NUCLEOTIDE SEQUENCE [LARGE SCALE GENOMIC DNA]</scope>
    <source>
        <strain evidence="8 9">F1926</strain>
    </source>
</reference>
<dbReference type="OrthoDB" id="9812899at2"/>
<dbReference type="RefSeq" id="WP_005622224.1">
    <property type="nucleotide sequence ID" value="NZ_CP015230.1"/>
</dbReference>
<evidence type="ECO:0000256" key="2">
    <source>
        <dbReference type="ARBA" id="ARBA00009853"/>
    </source>
</evidence>
<feature type="transmembrane region" description="Helical" evidence="6">
    <location>
        <begin position="183"/>
        <end position="204"/>
    </location>
</feature>
<proteinExistence type="inferred from homology"/>
<dbReference type="GO" id="GO:0016020">
    <property type="term" value="C:membrane"/>
    <property type="evidence" value="ECO:0007669"/>
    <property type="project" value="UniProtKB-SubCell"/>
</dbReference>
<evidence type="ECO:0000256" key="4">
    <source>
        <dbReference type="ARBA" id="ARBA00022989"/>
    </source>
</evidence>
<feature type="transmembrane region" description="Helical" evidence="6">
    <location>
        <begin position="210"/>
        <end position="233"/>
    </location>
</feature>
<feature type="transmembrane region" description="Helical" evidence="6">
    <location>
        <begin position="152"/>
        <end position="171"/>
    </location>
</feature>
<evidence type="ECO:0000313" key="9">
    <source>
        <dbReference type="Proteomes" id="UP000013243"/>
    </source>
</evidence>
<feature type="transmembrane region" description="Helical" evidence="6">
    <location>
        <begin position="267"/>
        <end position="283"/>
    </location>
</feature>
<evidence type="ECO:0000313" key="8">
    <source>
        <dbReference type="EMBL" id="ANP41480.1"/>
    </source>
</evidence>
<keyword evidence="3 6" id="KW-0812">Transmembrane</keyword>
<dbReference type="PANTHER" id="PTHR22911:SF6">
    <property type="entry name" value="SOLUTE CARRIER FAMILY 35 MEMBER G1"/>
    <property type="match status" value="1"/>
</dbReference>
<feature type="transmembrane region" description="Helical" evidence="6">
    <location>
        <begin position="98"/>
        <end position="120"/>
    </location>
</feature>
<evidence type="ECO:0000256" key="6">
    <source>
        <dbReference type="SAM" id="Phobius"/>
    </source>
</evidence>
<dbReference type="EMBL" id="CP015230">
    <property type="protein sequence ID" value="ANP41480.1"/>
    <property type="molecule type" value="Genomic_DNA"/>
</dbReference>
<evidence type="ECO:0000259" key="7">
    <source>
        <dbReference type="Pfam" id="PF00892"/>
    </source>
</evidence>
<dbReference type="PANTHER" id="PTHR22911">
    <property type="entry name" value="ACYL-MALONYL CONDENSING ENZYME-RELATED"/>
    <property type="match status" value="1"/>
</dbReference>
<dbReference type="AlphaFoldDB" id="A0A1B1A4E6"/>
<feature type="domain" description="EamA" evidence="7">
    <location>
        <begin position="13"/>
        <end position="143"/>
    </location>
</feature>
<protein>
    <recommendedName>
        <fullName evidence="7">EamA domain-containing protein</fullName>
    </recommendedName>
</protein>
<comment type="subcellular location">
    <subcellularLocation>
        <location evidence="1">Membrane</location>
        <topology evidence="1">Multi-pass membrane protein</topology>
    </subcellularLocation>
</comment>
<accession>A0A1B1A4E6</accession>
<name>A0A1B1A4E6_9RHOB</name>
<feature type="transmembrane region" description="Helical" evidence="6">
    <location>
        <begin position="129"/>
        <end position="146"/>
    </location>
</feature>
<evidence type="ECO:0000256" key="3">
    <source>
        <dbReference type="ARBA" id="ARBA00022692"/>
    </source>
</evidence>
<evidence type="ECO:0000256" key="1">
    <source>
        <dbReference type="ARBA" id="ARBA00004141"/>
    </source>
</evidence>
<dbReference type="InterPro" id="IPR037185">
    <property type="entry name" value="EmrE-like"/>
</dbReference>
<sequence length="297" mass="31932">MAQTLPTPLKAAGLMVIAGACFALVNTALQSATMLHGASAPTVTFWQYLIALLFYIPWIWRNRSAVLSTRQIASHVLRVALAVAGVQLWTLGLAHVPIWQAIALILLSPFFVTIGAGLFLREEVSLHRWGAVVVGLIGGMVILAPWSDRFQLAALLPVAAAAFWAASSVVTKQLTRRDNTETVTIYLLLLLSPANALLTASTGFTLPQGTLWLVIGAGLLTALAQHTLVRAYTLADAAFLQPFDHLKLVFNVGLGALVFGFMPDGNMWLGTMLILVASIYLLSREARARPPSPAQNT</sequence>
<feature type="transmembrane region" description="Helical" evidence="6">
    <location>
        <begin position="43"/>
        <end position="60"/>
    </location>
</feature>
<organism evidence="8 9">
    <name type="scientific">Tritonibacter mobilis F1926</name>
    <dbReference type="NCBI Taxonomy" id="1265309"/>
    <lineage>
        <taxon>Bacteria</taxon>
        <taxon>Pseudomonadati</taxon>
        <taxon>Pseudomonadota</taxon>
        <taxon>Alphaproteobacteria</taxon>
        <taxon>Rhodobacterales</taxon>
        <taxon>Paracoccaceae</taxon>
        <taxon>Tritonibacter</taxon>
    </lineage>
</organism>
<dbReference type="Pfam" id="PF00892">
    <property type="entry name" value="EamA"/>
    <property type="match status" value="2"/>
</dbReference>
<keyword evidence="4 6" id="KW-1133">Transmembrane helix</keyword>
<feature type="transmembrane region" description="Helical" evidence="6">
    <location>
        <begin position="72"/>
        <end position="92"/>
    </location>
</feature>
<dbReference type="KEGG" id="rmb:K529_011950"/>
<feature type="transmembrane region" description="Helical" evidence="6">
    <location>
        <begin position="245"/>
        <end position="261"/>
    </location>
</feature>
<feature type="domain" description="EamA" evidence="7">
    <location>
        <begin position="153"/>
        <end position="281"/>
    </location>
</feature>
<dbReference type="Proteomes" id="UP000013243">
    <property type="component" value="Chromosome"/>
</dbReference>
<dbReference type="SUPFAM" id="SSF103481">
    <property type="entry name" value="Multidrug resistance efflux transporter EmrE"/>
    <property type="match status" value="2"/>
</dbReference>
<gene>
    <name evidence="8" type="ORF">K529_011950</name>
</gene>
<dbReference type="InterPro" id="IPR000620">
    <property type="entry name" value="EamA_dom"/>
</dbReference>
<dbReference type="STRING" id="1265309.K529_011950"/>
<comment type="similarity">
    <text evidence="2">Belongs to the drug/metabolite transporter (DMT) superfamily. 10 TMS drug/metabolite exporter (DME) (TC 2.A.7.3) family.</text>
</comment>
<dbReference type="GeneID" id="28250557"/>
<evidence type="ECO:0000256" key="5">
    <source>
        <dbReference type="ARBA" id="ARBA00023136"/>
    </source>
</evidence>
<keyword evidence="5 6" id="KW-0472">Membrane</keyword>
<feature type="transmembrane region" description="Helical" evidence="6">
    <location>
        <begin position="12"/>
        <end position="31"/>
    </location>
</feature>